<feature type="domain" description="NodB homology" evidence="2">
    <location>
        <begin position="17"/>
        <end position="283"/>
    </location>
</feature>
<keyword evidence="1" id="KW-0732">Signal</keyword>
<evidence type="ECO:0000313" key="3">
    <source>
        <dbReference type="EMBL" id="HIQ96678.1"/>
    </source>
</evidence>
<dbReference type="PANTHER" id="PTHR34216:SF11">
    <property type="entry name" value="CHITOOLIGOSACCHARIDE DEACETYLASE"/>
    <property type="match status" value="1"/>
</dbReference>
<dbReference type="GO" id="GO:0016810">
    <property type="term" value="F:hydrolase activity, acting on carbon-nitrogen (but not peptide) bonds"/>
    <property type="evidence" value="ECO:0007669"/>
    <property type="project" value="InterPro"/>
</dbReference>
<evidence type="ECO:0000256" key="1">
    <source>
        <dbReference type="ARBA" id="ARBA00022729"/>
    </source>
</evidence>
<dbReference type="Pfam" id="PF01522">
    <property type="entry name" value="Polysacc_deac_1"/>
    <property type="match status" value="1"/>
</dbReference>
<evidence type="ECO:0000313" key="4">
    <source>
        <dbReference type="Proteomes" id="UP000886886"/>
    </source>
</evidence>
<organism evidence="3 4">
    <name type="scientific">Candidatus Limivivens merdigallinarum</name>
    <dbReference type="NCBI Taxonomy" id="2840859"/>
    <lineage>
        <taxon>Bacteria</taxon>
        <taxon>Bacillati</taxon>
        <taxon>Bacillota</taxon>
        <taxon>Clostridia</taxon>
        <taxon>Lachnospirales</taxon>
        <taxon>Lachnospiraceae</taxon>
        <taxon>Lachnospiraceae incertae sedis</taxon>
        <taxon>Candidatus Limivivens</taxon>
    </lineage>
</organism>
<dbReference type="AlphaFoldDB" id="A0A9D1D1J6"/>
<name>A0A9D1D1J6_9FIRM</name>
<reference evidence="3" key="2">
    <citation type="journal article" date="2021" name="PeerJ">
        <title>Extensive microbial diversity within the chicken gut microbiome revealed by metagenomics and culture.</title>
        <authorList>
            <person name="Gilroy R."/>
            <person name="Ravi A."/>
            <person name="Getino M."/>
            <person name="Pursley I."/>
            <person name="Horton D.L."/>
            <person name="Alikhan N.F."/>
            <person name="Baker D."/>
            <person name="Gharbi K."/>
            <person name="Hall N."/>
            <person name="Watson M."/>
            <person name="Adriaenssens E.M."/>
            <person name="Foster-Nyarko E."/>
            <person name="Jarju S."/>
            <person name="Secka A."/>
            <person name="Antonio M."/>
            <person name="Oren A."/>
            <person name="Chaudhuri R.R."/>
            <person name="La Ragione R."/>
            <person name="Hildebrand F."/>
            <person name="Pallen M.J."/>
        </authorList>
    </citation>
    <scope>NUCLEOTIDE SEQUENCE</scope>
    <source>
        <strain evidence="3">ChiSjej3B21-11622</strain>
    </source>
</reference>
<dbReference type="GO" id="GO:0005975">
    <property type="term" value="P:carbohydrate metabolic process"/>
    <property type="evidence" value="ECO:0007669"/>
    <property type="project" value="InterPro"/>
</dbReference>
<dbReference type="EMBL" id="DVFT01000137">
    <property type="protein sequence ID" value="HIQ96678.1"/>
    <property type="molecule type" value="Genomic_DNA"/>
</dbReference>
<dbReference type="SUPFAM" id="SSF88713">
    <property type="entry name" value="Glycoside hydrolase/deacetylase"/>
    <property type="match status" value="1"/>
</dbReference>
<evidence type="ECO:0000259" key="2">
    <source>
        <dbReference type="PROSITE" id="PS51677"/>
    </source>
</evidence>
<dbReference type="PROSITE" id="PS51677">
    <property type="entry name" value="NODB"/>
    <property type="match status" value="1"/>
</dbReference>
<dbReference type="PANTHER" id="PTHR34216">
    <property type="match status" value="1"/>
</dbReference>
<sequence>MLRLRTDIPLFYGGKKKAFTVSYDDGVTQDERLISLMDAYGIKGTFNLNAGLMGDRDWLVQPGIDVSHYKFSKEEAAIIYKNHEIAVHSMTHPALSKVPRAMVAYETAECKKELEEITRKPVRGMAYPFGTYNPAAQDVLKSCGIAYARTVKSTYEFQIPKDFLAWDPTCHHTEECMERLGDEFLEMEPEEPALFYLWGHAYEFDAYGEWERIEAFFKKIGKKEEIWYATNLEIVEYLEAVDRLIYSATGDYISNPSARDVWMEIDGEIYCIGSGETVIIKKK</sequence>
<protein>
    <submittedName>
        <fullName evidence="3">Polysaccharide deacetylase family protein</fullName>
    </submittedName>
</protein>
<dbReference type="InterPro" id="IPR002509">
    <property type="entry name" value="NODB_dom"/>
</dbReference>
<proteinExistence type="predicted"/>
<dbReference type="InterPro" id="IPR011330">
    <property type="entry name" value="Glyco_hydro/deAcase_b/a-brl"/>
</dbReference>
<dbReference type="CDD" id="cd10967">
    <property type="entry name" value="CE4_GLA_like_6s"/>
    <property type="match status" value="1"/>
</dbReference>
<dbReference type="Gene3D" id="3.20.20.370">
    <property type="entry name" value="Glycoside hydrolase/deacetylase"/>
    <property type="match status" value="1"/>
</dbReference>
<gene>
    <name evidence="3" type="ORF">IAB26_08960</name>
</gene>
<dbReference type="Proteomes" id="UP000886886">
    <property type="component" value="Unassembled WGS sequence"/>
</dbReference>
<comment type="caution">
    <text evidence="3">The sequence shown here is derived from an EMBL/GenBank/DDBJ whole genome shotgun (WGS) entry which is preliminary data.</text>
</comment>
<reference evidence="3" key="1">
    <citation type="submission" date="2020-10" db="EMBL/GenBank/DDBJ databases">
        <authorList>
            <person name="Gilroy R."/>
        </authorList>
    </citation>
    <scope>NUCLEOTIDE SEQUENCE</scope>
    <source>
        <strain evidence="3">ChiSjej3B21-11622</strain>
    </source>
</reference>
<dbReference type="InterPro" id="IPR051398">
    <property type="entry name" value="Polysacch_Deacetylase"/>
</dbReference>
<accession>A0A9D1D1J6</accession>